<accession>F0NY23</accession>
<dbReference type="AlphaFoldDB" id="F0NY23"/>
<dbReference type="OrthoDB" id="1431327at2"/>
<name>F0NY23_WEEVC</name>
<dbReference type="EMBL" id="CP002455">
    <property type="protein sequence ID" value="ADX67014.1"/>
    <property type="molecule type" value="Genomic_DNA"/>
</dbReference>
<gene>
    <name evidence="2" type="ordered locus">Weevi_0292</name>
</gene>
<keyword evidence="3" id="KW-1185">Reference proteome</keyword>
<dbReference type="Gene3D" id="1.10.287.1490">
    <property type="match status" value="1"/>
</dbReference>
<organism evidence="2 3">
    <name type="scientific">Weeksella virosa (strain ATCC 43766 / DSM 16922 / JCM 21250 / CCUG 30538 / CDC 9751 / IAM 14551 / NBRC 16016 / NCTC 11634 / CL345/78)</name>
    <dbReference type="NCBI Taxonomy" id="865938"/>
    <lineage>
        <taxon>Bacteria</taxon>
        <taxon>Pseudomonadati</taxon>
        <taxon>Bacteroidota</taxon>
        <taxon>Flavobacteriia</taxon>
        <taxon>Flavobacteriales</taxon>
        <taxon>Weeksellaceae</taxon>
        <taxon>Weeksella</taxon>
    </lineage>
</organism>
<evidence type="ECO:0000313" key="2">
    <source>
        <dbReference type="EMBL" id="ADX67014.1"/>
    </source>
</evidence>
<dbReference type="RefSeq" id="WP_013597406.1">
    <property type="nucleotide sequence ID" value="NC_015144.1"/>
</dbReference>
<keyword evidence="1" id="KW-0732">Signal</keyword>
<feature type="signal peptide" evidence="1">
    <location>
        <begin position="1"/>
        <end position="19"/>
    </location>
</feature>
<dbReference type="STRING" id="865938.Weevi_0292"/>
<proteinExistence type="predicted"/>
<feature type="chain" id="PRO_5003257709" evidence="1">
    <location>
        <begin position="20"/>
        <end position="277"/>
    </location>
</feature>
<evidence type="ECO:0000256" key="1">
    <source>
        <dbReference type="SAM" id="SignalP"/>
    </source>
</evidence>
<dbReference type="HOGENOM" id="CLU_1004534_0_0_10"/>
<reference evidence="3" key="2">
    <citation type="journal article" date="2011" name="Stand. Genomic Sci.">
        <title>Complete genome sequence of Weeksella virosa type strain (9751T).</title>
        <authorList>
            <person name="Lang E."/>
            <person name="Teshima H."/>
            <person name="Lucas S."/>
            <person name="Lapidus A."/>
            <person name="Hammon N."/>
            <person name="Deshpande S."/>
            <person name="Nolan M."/>
            <person name="Cheng J."/>
            <person name="Pitluck S."/>
            <person name="Liolios K."/>
            <person name="Pagani I."/>
            <person name="Mikhailova N."/>
            <person name="Ivanova N."/>
            <person name="Mavromatis K."/>
            <person name="Pati A."/>
            <person name="Tapia R."/>
            <person name="Han C."/>
            <person name="Goodwin L."/>
            <person name="Chen A."/>
            <person name="Palaniappan K."/>
            <person name="Land M."/>
            <person name="Hauser L."/>
            <person name="Chang Y."/>
            <person name="Jeffries C."/>
            <person name="Brambilla E."/>
            <person name="Kopitz M."/>
            <person name="Rohde M."/>
            <person name="Goker M."/>
            <person name="Tindall B."/>
            <person name="Detter J."/>
            <person name="Woyke T."/>
            <person name="Bristow J."/>
            <person name="Eisen J."/>
            <person name="Markowitz V."/>
            <person name="Hugenholtz P."/>
            <person name="Klenk H."/>
            <person name="Kyrpides N."/>
        </authorList>
    </citation>
    <scope>NUCLEOTIDE SEQUENCE [LARGE SCALE GENOMIC DNA]</scope>
    <source>
        <strain evidence="3">ATCC 43766 / DSM 16922 / JCM 21250 / NBRC 16016 / NCTC 11634 / CL345/78</strain>
    </source>
</reference>
<protein>
    <submittedName>
        <fullName evidence="2">Uncharacterized protein</fullName>
    </submittedName>
</protein>
<sequence length="277" mass="32071">MKLNIFYILFCISLSPLFAQEGKLFDVEYDVKGQTVNTLAFTMAKCSQISIHNAWVNWVKARNGKLTLLNKNEANEVRFKNSPENYKTTLNLVDEGTDSLTIITTLVDEKGMFVNASSVDYPEIYERLKDLSFEMRKGCYRHELTQANEYMIRLSNQNLDLHKQKGKVMKSLLKNQNELLKLETQKNSVTEKLSTIESDLMQASDDKKIDKLMRQKQKVESNFYGLDSKIGRLNESIKEGNIQLEQIEQTLSGVTEVYQSQSNLIENLRRKLNEIYR</sequence>
<evidence type="ECO:0000313" key="3">
    <source>
        <dbReference type="Proteomes" id="UP000008641"/>
    </source>
</evidence>
<dbReference type="eggNOG" id="ENOG5033WNA">
    <property type="taxonomic scope" value="Bacteria"/>
</dbReference>
<dbReference type="Proteomes" id="UP000008641">
    <property type="component" value="Chromosome"/>
</dbReference>
<dbReference type="KEGG" id="wvi:Weevi_0292"/>
<reference evidence="2 3" key="1">
    <citation type="journal article" date="2011" name="Stand. Genomic Sci.">
        <title>Complete genome sequence of Weeksella virosa type strain (9751).</title>
        <authorList>
            <person name="Lang E."/>
            <person name="Teshima H."/>
            <person name="Lucas S."/>
            <person name="Lapidus A."/>
            <person name="Hammon N."/>
            <person name="Deshpande S."/>
            <person name="Nolan M."/>
            <person name="Cheng J.F."/>
            <person name="Pitluck S."/>
            <person name="Liolios K."/>
            <person name="Pagani I."/>
            <person name="Mikhailova N."/>
            <person name="Ivanova N."/>
            <person name="Mavromatis K."/>
            <person name="Pati A."/>
            <person name="Tapia R."/>
            <person name="Han C."/>
            <person name="Goodwin L."/>
            <person name="Chen A."/>
            <person name="Palaniappan K."/>
            <person name="Land M."/>
            <person name="Hauser L."/>
            <person name="Chang Y.J."/>
            <person name="Jeffries C.D."/>
            <person name="Brambilla E.M."/>
            <person name="Kopitz M."/>
            <person name="Rohde M."/>
            <person name="Goker M."/>
            <person name="Tindall B.J."/>
            <person name="Detter J.C."/>
            <person name="Woyke T."/>
            <person name="Bristow J."/>
            <person name="Eisen J.A."/>
            <person name="Markowitz V."/>
            <person name="Hugenholtz P."/>
            <person name="Klenk H.P."/>
            <person name="Kyrpides N.C."/>
        </authorList>
    </citation>
    <scope>NUCLEOTIDE SEQUENCE [LARGE SCALE GENOMIC DNA]</scope>
    <source>
        <strain evidence="3">ATCC 43766 / DSM 16922 / JCM 21250 / NBRC 16016 / NCTC 11634 / CL345/78</strain>
    </source>
</reference>